<protein>
    <submittedName>
        <fullName evidence="2">Uncharacterized protein</fullName>
    </submittedName>
</protein>
<organism evidence="2 3">
    <name type="scientific">Thermobispora bispora (strain ATCC 19993 / DSM 43833 / CBS 139.67 / JCM 10125 / KCTC 9307 / NBRC 14880 / R51)</name>
    <dbReference type="NCBI Taxonomy" id="469371"/>
    <lineage>
        <taxon>Bacteria</taxon>
        <taxon>Bacillati</taxon>
        <taxon>Actinomycetota</taxon>
        <taxon>Actinomycetes</taxon>
        <taxon>Streptosporangiales</taxon>
        <taxon>Streptosporangiaceae</taxon>
        <taxon>Thermobispora</taxon>
    </lineage>
</organism>
<dbReference type="eggNOG" id="ENOG502ZBNB">
    <property type="taxonomic scope" value="Bacteria"/>
</dbReference>
<name>D6Y9M7_THEBD</name>
<evidence type="ECO:0000256" key="1">
    <source>
        <dbReference type="SAM" id="MobiDB-lite"/>
    </source>
</evidence>
<evidence type="ECO:0000313" key="2">
    <source>
        <dbReference type="EMBL" id="ADG90058.1"/>
    </source>
</evidence>
<accession>D6Y9M7</accession>
<keyword evidence="3" id="KW-1185">Reference proteome</keyword>
<dbReference type="KEGG" id="tbi:Tbis_3368"/>
<dbReference type="Proteomes" id="UP000006640">
    <property type="component" value="Chromosome"/>
</dbReference>
<dbReference type="AlphaFoldDB" id="D6Y9M7"/>
<evidence type="ECO:0000313" key="3">
    <source>
        <dbReference type="Proteomes" id="UP000006640"/>
    </source>
</evidence>
<feature type="region of interest" description="Disordered" evidence="1">
    <location>
        <begin position="273"/>
        <end position="310"/>
    </location>
</feature>
<reference evidence="2 3" key="1">
    <citation type="submission" date="2010-01" db="EMBL/GenBank/DDBJ databases">
        <title>The complete genome of Thermobispora bispora DSM 43833.</title>
        <authorList>
            <consortium name="US DOE Joint Genome Institute (JGI-PGF)"/>
            <person name="Lucas S."/>
            <person name="Copeland A."/>
            <person name="Lapidus A."/>
            <person name="Glavina del Rio T."/>
            <person name="Dalin E."/>
            <person name="Tice H."/>
            <person name="Bruce D."/>
            <person name="Goodwin L."/>
            <person name="Pitluck S."/>
            <person name="Kyrpides N."/>
            <person name="Mavromatis K."/>
            <person name="Ivanova N."/>
            <person name="Mikhailova N."/>
            <person name="Chertkov O."/>
            <person name="Brettin T."/>
            <person name="Detter J.C."/>
            <person name="Han C."/>
            <person name="Larimer F."/>
            <person name="Land M."/>
            <person name="Hauser L."/>
            <person name="Markowitz V."/>
            <person name="Cheng J.-F."/>
            <person name="Hugenholtz P."/>
            <person name="Woyke T."/>
            <person name="Wu D."/>
            <person name="Jando M."/>
            <person name="Schneider S."/>
            <person name="Klenk H.-P."/>
            <person name="Eisen J.A."/>
        </authorList>
    </citation>
    <scope>NUCLEOTIDE SEQUENCE [LARGE SCALE GENOMIC DNA]</scope>
    <source>
        <strain evidence="3">ATCC 19993 / DSM 43833 / CBS 139.67 / JCM 10125 / KCTC 9307 / NBRC 14880 / R51</strain>
    </source>
</reference>
<gene>
    <name evidence="2" type="ordered locus">Tbis_3368</name>
</gene>
<proteinExistence type="predicted"/>
<sequence length="310" mass="33272">MPVRDVPAEPGALEDRPPGGTMFAACYGRLVRHPWHDPEHDAYQLFHQRSLAMGWLDEASADQAGLPYGATGLWAMNDAGWDHPLAAPGAGLIAWFQVEVRAPAGDRPLPVQPFLRCAADTMARAGTPHLTAVQLLLPVQCLGGRPPRAPVPSLRTVHWFADLDPGARTAVEVGVDGGRDPVIPEVAERLAERLAELDQDVFAYRSHRAGGPDDRLPPPFHDAFWNGPPGNGVVLHGELAEWSCDAAGWLAEVIADTAARLGVRSPLLLTVARERRRGQADRGADAPRTGPAGPEPRNPPQNGDRADLTA</sequence>
<dbReference type="EMBL" id="CP001874">
    <property type="protein sequence ID" value="ADG90058.1"/>
    <property type="molecule type" value="Genomic_DNA"/>
</dbReference>
<dbReference type="RefSeq" id="WP_013133591.1">
    <property type="nucleotide sequence ID" value="NC_014165.1"/>
</dbReference>
<dbReference type="HOGENOM" id="CLU_972375_0_0_11"/>